<dbReference type="Proteomes" id="UP000821837">
    <property type="component" value="Chromosome 8"/>
</dbReference>
<keyword evidence="2" id="KW-0472">Membrane</keyword>
<evidence type="ECO:0000259" key="3">
    <source>
        <dbReference type="Pfam" id="PF00704"/>
    </source>
</evidence>
<name>A0A9D4SQS1_RHISA</name>
<sequence>MATDTSDHDLSSQSSSEGGLPDNGLPPTRRHVVVQGAPSNHASSPATRPRLLAVAAPGREDLVVLVDTSPLRLPVTAPPCSPLDMATSPERQFLDRDGVTAPEERICAQLWALVAALMLPLLLSSWLLFIPFLIWSKNTVVTEAPVIPLAKTRSVPSTTLTSSPTTAHTTAAFSWQGMPAHCLLPVFPPTEPSSYNIGPYPTRGADHDRSQRPIFCLFDNAKVTIAGASQQTSDYMFETLPFALCPNVVYASVGIADGHLVTRLPRFEQNHGLPQLRQIVNTRGFRDTRILLVLGGREEDAPHFWRLGRDRSTLELLMRNVVDGMRNYELDGVTVHWKAPTSDCSGTDHDMVLSILLRRLHETFAKYGLTQHIVSVMLEMNASNEYFLNSVANVVNYFFIGTNALRYTGPAPYQDICANLSRAVRLVIGSYATVGRQVRMDQLCIVEELAPWTALGFERPNGFWLSGGTGLSRVPLYRACSGTDFCRKDAGGASCIAHLKYPGLETSATRTAAIFLVPNTNTLRQLNFSGINSSAPSTTVHACVLVLDLHRDNYARQCGQYLQYVLMEHFYNGLIGQRRRSHSIIDAAPLCRVPQFG</sequence>
<keyword evidence="5" id="KW-1185">Reference proteome</keyword>
<keyword evidence="2" id="KW-1133">Transmembrane helix</keyword>
<evidence type="ECO:0000256" key="1">
    <source>
        <dbReference type="SAM" id="MobiDB-lite"/>
    </source>
</evidence>
<dbReference type="Pfam" id="PF00704">
    <property type="entry name" value="Glyco_hydro_18"/>
    <property type="match status" value="1"/>
</dbReference>
<comment type="caution">
    <text evidence="4">The sequence shown here is derived from an EMBL/GenBank/DDBJ whole genome shotgun (WGS) entry which is preliminary data.</text>
</comment>
<feature type="compositionally biased region" description="Basic and acidic residues" evidence="1">
    <location>
        <begin position="1"/>
        <end position="10"/>
    </location>
</feature>
<protein>
    <recommendedName>
        <fullName evidence="3">GH18 domain-containing protein</fullName>
    </recommendedName>
</protein>
<reference evidence="4" key="2">
    <citation type="submission" date="2021-09" db="EMBL/GenBank/DDBJ databases">
        <authorList>
            <person name="Jia N."/>
            <person name="Wang J."/>
            <person name="Shi W."/>
            <person name="Du L."/>
            <person name="Sun Y."/>
            <person name="Zhan W."/>
            <person name="Jiang J."/>
            <person name="Wang Q."/>
            <person name="Zhang B."/>
            <person name="Ji P."/>
            <person name="Sakyi L.B."/>
            <person name="Cui X."/>
            <person name="Yuan T."/>
            <person name="Jiang B."/>
            <person name="Yang W."/>
            <person name="Lam T.T.-Y."/>
            <person name="Chang Q."/>
            <person name="Ding S."/>
            <person name="Wang X."/>
            <person name="Zhu J."/>
            <person name="Ruan X."/>
            <person name="Zhao L."/>
            <person name="Wei J."/>
            <person name="Que T."/>
            <person name="Du C."/>
            <person name="Cheng J."/>
            <person name="Dai P."/>
            <person name="Han X."/>
            <person name="Huang E."/>
            <person name="Gao Y."/>
            <person name="Liu J."/>
            <person name="Shao H."/>
            <person name="Ye R."/>
            <person name="Li L."/>
            <person name="Wei W."/>
            <person name="Wang X."/>
            <person name="Wang C."/>
            <person name="Huo Q."/>
            <person name="Li W."/>
            <person name="Guo W."/>
            <person name="Chen H."/>
            <person name="Chen S."/>
            <person name="Zhou L."/>
            <person name="Zhou L."/>
            <person name="Ni X."/>
            <person name="Tian J."/>
            <person name="Zhou Y."/>
            <person name="Sheng Y."/>
            <person name="Liu T."/>
            <person name="Pan Y."/>
            <person name="Xia L."/>
            <person name="Li J."/>
            <person name="Zhao F."/>
            <person name="Cao W."/>
        </authorList>
    </citation>
    <scope>NUCLEOTIDE SEQUENCE</scope>
    <source>
        <strain evidence="4">Rsan-2018</strain>
        <tissue evidence="4">Larvae</tissue>
    </source>
</reference>
<dbReference type="VEuPathDB" id="VectorBase:RSAN_025832"/>
<feature type="domain" description="GH18" evidence="3">
    <location>
        <begin position="233"/>
        <end position="401"/>
    </location>
</feature>
<dbReference type="AlphaFoldDB" id="A0A9D4SQS1"/>
<feature type="region of interest" description="Disordered" evidence="1">
    <location>
        <begin position="1"/>
        <end position="31"/>
    </location>
</feature>
<reference evidence="4" key="1">
    <citation type="journal article" date="2020" name="Cell">
        <title>Large-Scale Comparative Analyses of Tick Genomes Elucidate Their Genetic Diversity and Vector Capacities.</title>
        <authorList>
            <consortium name="Tick Genome and Microbiome Consortium (TIGMIC)"/>
            <person name="Jia N."/>
            <person name="Wang J."/>
            <person name="Shi W."/>
            <person name="Du L."/>
            <person name="Sun Y."/>
            <person name="Zhan W."/>
            <person name="Jiang J.F."/>
            <person name="Wang Q."/>
            <person name="Zhang B."/>
            <person name="Ji P."/>
            <person name="Bell-Sakyi L."/>
            <person name="Cui X.M."/>
            <person name="Yuan T.T."/>
            <person name="Jiang B.G."/>
            <person name="Yang W.F."/>
            <person name="Lam T.T."/>
            <person name="Chang Q.C."/>
            <person name="Ding S.J."/>
            <person name="Wang X.J."/>
            <person name="Zhu J.G."/>
            <person name="Ruan X.D."/>
            <person name="Zhao L."/>
            <person name="Wei J.T."/>
            <person name="Ye R.Z."/>
            <person name="Que T.C."/>
            <person name="Du C.H."/>
            <person name="Zhou Y.H."/>
            <person name="Cheng J.X."/>
            <person name="Dai P.F."/>
            <person name="Guo W.B."/>
            <person name="Han X.H."/>
            <person name="Huang E.J."/>
            <person name="Li L.F."/>
            <person name="Wei W."/>
            <person name="Gao Y.C."/>
            <person name="Liu J.Z."/>
            <person name="Shao H.Z."/>
            <person name="Wang X."/>
            <person name="Wang C.C."/>
            <person name="Yang T.C."/>
            <person name="Huo Q.B."/>
            <person name="Li W."/>
            <person name="Chen H.Y."/>
            <person name="Chen S.E."/>
            <person name="Zhou L.G."/>
            <person name="Ni X.B."/>
            <person name="Tian J.H."/>
            <person name="Sheng Y."/>
            <person name="Liu T."/>
            <person name="Pan Y.S."/>
            <person name="Xia L.Y."/>
            <person name="Li J."/>
            <person name="Zhao F."/>
            <person name="Cao W.C."/>
        </authorList>
    </citation>
    <scope>NUCLEOTIDE SEQUENCE</scope>
    <source>
        <strain evidence="4">Rsan-2018</strain>
    </source>
</reference>
<evidence type="ECO:0000313" key="5">
    <source>
        <dbReference type="Proteomes" id="UP000821837"/>
    </source>
</evidence>
<accession>A0A9D4SQS1</accession>
<dbReference type="SUPFAM" id="SSF51445">
    <property type="entry name" value="(Trans)glycosidases"/>
    <property type="match status" value="1"/>
</dbReference>
<evidence type="ECO:0000256" key="2">
    <source>
        <dbReference type="SAM" id="Phobius"/>
    </source>
</evidence>
<proteinExistence type="predicted"/>
<dbReference type="GO" id="GO:0005975">
    <property type="term" value="P:carbohydrate metabolic process"/>
    <property type="evidence" value="ECO:0007669"/>
    <property type="project" value="InterPro"/>
</dbReference>
<dbReference type="Gene3D" id="3.20.20.80">
    <property type="entry name" value="Glycosidases"/>
    <property type="match status" value="1"/>
</dbReference>
<organism evidence="4 5">
    <name type="scientific">Rhipicephalus sanguineus</name>
    <name type="common">Brown dog tick</name>
    <name type="synonym">Ixodes sanguineus</name>
    <dbReference type="NCBI Taxonomy" id="34632"/>
    <lineage>
        <taxon>Eukaryota</taxon>
        <taxon>Metazoa</taxon>
        <taxon>Ecdysozoa</taxon>
        <taxon>Arthropoda</taxon>
        <taxon>Chelicerata</taxon>
        <taxon>Arachnida</taxon>
        <taxon>Acari</taxon>
        <taxon>Parasitiformes</taxon>
        <taxon>Ixodida</taxon>
        <taxon>Ixodoidea</taxon>
        <taxon>Ixodidae</taxon>
        <taxon>Rhipicephalinae</taxon>
        <taxon>Rhipicephalus</taxon>
        <taxon>Rhipicephalus</taxon>
    </lineage>
</organism>
<dbReference type="EMBL" id="JABSTV010001254">
    <property type="protein sequence ID" value="KAH7940026.1"/>
    <property type="molecule type" value="Genomic_DNA"/>
</dbReference>
<gene>
    <name evidence="4" type="ORF">HPB52_020376</name>
</gene>
<evidence type="ECO:0000313" key="4">
    <source>
        <dbReference type="EMBL" id="KAH7940026.1"/>
    </source>
</evidence>
<feature type="transmembrane region" description="Helical" evidence="2">
    <location>
        <begin position="110"/>
        <end position="135"/>
    </location>
</feature>
<keyword evidence="2" id="KW-0812">Transmembrane</keyword>
<dbReference type="InterPro" id="IPR017853">
    <property type="entry name" value="GH"/>
</dbReference>
<dbReference type="InterPro" id="IPR001223">
    <property type="entry name" value="Glyco_hydro18_cat"/>
</dbReference>